<feature type="domain" description="Radical SAM core" evidence="2">
    <location>
        <begin position="1"/>
        <end position="211"/>
    </location>
</feature>
<dbReference type="PROSITE" id="PS51918">
    <property type="entry name" value="RADICAL_SAM"/>
    <property type="match status" value="1"/>
</dbReference>
<dbReference type="NCBIfam" id="TIGR00539">
    <property type="entry name" value="hemN_rel"/>
    <property type="match status" value="1"/>
</dbReference>
<organism evidence="3">
    <name type="scientific">marine metagenome</name>
    <dbReference type="NCBI Taxonomy" id="408172"/>
    <lineage>
        <taxon>unclassified sequences</taxon>
        <taxon>metagenomes</taxon>
        <taxon>ecological metagenomes</taxon>
    </lineage>
</organism>
<protein>
    <recommendedName>
        <fullName evidence="2">Radical SAM core domain-containing protein</fullName>
    </recommendedName>
</protein>
<dbReference type="InterPro" id="IPR034505">
    <property type="entry name" value="Coproporphyrinogen-III_oxidase"/>
</dbReference>
<dbReference type="GO" id="GO:0004109">
    <property type="term" value="F:coproporphyrinogen oxidase activity"/>
    <property type="evidence" value="ECO:0007669"/>
    <property type="project" value="InterPro"/>
</dbReference>
<dbReference type="PANTHER" id="PTHR13932">
    <property type="entry name" value="COPROPORPHYRINIGEN III OXIDASE"/>
    <property type="match status" value="1"/>
</dbReference>
<dbReference type="InterPro" id="IPR058240">
    <property type="entry name" value="rSAM_sf"/>
</dbReference>
<feature type="non-terminal residue" evidence="3">
    <location>
        <position position="244"/>
    </location>
</feature>
<evidence type="ECO:0000259" key="2">
    <source>
        <dbReference type="PROSITE" id="PS51918"/>
    </source>
</evidence>
<proteinExistence type="inferred from homology"/>
<dbReference type="Gene3D" id="3.30.750.200">
    <property type="match status" value="1"/>
</dbReference>
<dbReference type="PANTHER" id="PTHR13932:SF5">
    <property type="entry name" value="RADICAL S-ADENOSYL METHIONINE DOMAIN-CONTAINING PROTEIN 1, MITOCHONDRIAL"/>
    <property type="match status" value="1"/>
</dbReference>
<dbReference type="InterPro" id="IPR004559">
    <property type="entry name" value="HemW-like"/>
</dbReference>
<dbReference type="GO" id="GO:0051539">
    <property type="term" value="F:4 iron, 4 sulfur cluster binding"/>
    <property type="evidence" value="ECO:0007669"/>
    <property type="project" value="InterPro"/>
</dbReference>
<gene>
    <name evidence="3" type="ORF">METZ01_LOCUS331917</name>
</gene>
<dbReference type="Pfam" id="PF04055">
    <property type="entry name" value="Radical_SAM"/>
    <property type="match status" value="1"/>
</dbReference>
<dbReference type="InterPro" id="IPR006638">
    <property type="entry name" value="Elp3/MiaA/NifB-like_rSAM"/>
</dbReference>
<evidence type="ECO:0000256" key="1">
    <source>
        <dbReference type="ARBA" id="ARBA00006100"/>
    </source>
</evidence>
<feature type="non-terminal residue" evidence="3">
    <location>
        <position position="1"/>
    </location>
</feature>
<dbReference type="EMBL" id="UINC01111101">
    <property type="protein sequence ID" value="SVC79063.1"/>
    <property type="molecule type" value="Genomic_DNA"/>
</dbReference>
<comment type="similarity">
    <text evidence="1">Belongs to the anaerobic coproporphyrinogen-III oxidase family. HemW subfamily.</text>
</comment>
<dbReference type="GO" id="GO:0006779">
    <property type="term" value="P:porphyrin-containing compound biosynthetic process"/>
    <property type="evidence" value="ECO:0007669"/>
    <property type="project" value="InterPro"/>
</dbReference>
<dbReference type="GO" id="GO:0005737">
    <property type="term" value="C:cytoplasm"/>
    <property type="evidence" value="ECO:0007669"/>
    <property type="project" value="InterPro"/>
</dbReference>
<dbReference type="SUPFAM" id="SSF102114">
    <property type="entry name" value="Radical SAM enzymes"/>
    <property type="match status" value="1"/>
</dbReference>
<dbReference type="InterPro" id="IPR007197">
    <property type="entry name" value="rSAM"/>
</dbReference>
<dbReference type="AlphaFoldDB" id="A0A382Q0D2"/>
<name>A0A382Q0D2_9ZZZZ</name>
<sequence>VFTGREEVVEEYVEAVCAEIDTWAHLQDRGGLDTVFFGGGTPSRIEPSHLGRILDTAARVLVLSSAAEISVEANPSTAEAARFAELRRAGCNRLSLGAQSFVDDSLRRLGRMHSAADAELAYHVARGAGFDSVSCDLIFSTPGASPQDWSTTLARAVELAPDHLSAYTLSVEPGTSFERRRLAGDLPLVDEEVDADAYERLVQGLGEAGYEHYEISNFAREGHRSRHNWDCWTGGDYIGVGVSA</sequence>
<reference evidence="3" key="1">
    <citation type="submission" date="2018-05" db="EMBL/GenBank/DDBJ databases">
        <authorList>
            <person name="Lanie J.A."/>
            <person name="Ng W.-L."/>
            <person name="Kazmierczak K.M."/>
            <person name="Andrzejewski T.M."/>
            <person name="Davidsen T.M."/>
            <person name="Wayne K.J."/>
            <person name="Tettelin H."/>
            <person name="Glass J.I."/>
            <person name="Rusch D."/>
            <person name="Podicherti R."/>
            <person name="Tsui H.-C.T."/>
            <person name="Winkler M.E."/>
        </authorList>
    </citation>
    <scope>NUCLEOTIDE SEQUENCE</scope>
</reference>
<dbReference type="SMART" id="SM00729">
    <property type="entry name" value="Elp3"/>
    <property type="match status" value="1"/>
</dbReference>
<evidence type="ECO:0000313" key="3">
    <source>
        <dbReference type="EMBL" id="SVC79063.1"/>
    </source>
</evidence>
<accession>A0A382Q0D2</accession>